<sequence>ANDASGIVGSTIITIAAIPVTSITVTGKGEATSVPIGSTLVMNADVLPLNATNASVTWSVAPGTGNATIDETTGLLTGTAIGEVVVKATAKDLSGIYGTKTITIASLMVNNIVVTGADDATTVTNGNSLQMNAAVWPENATNTNVTWSVVANTGNATISATGLLTGTQVGTVTVIATSADGSATKGSTMITIAAIPISQINVNGAGNLTTVVAGNTLQMIANVLPANATTTSVTWHVYGNPGSATISDLGVLHAIEPGIVTVTAIATDGSGVYGSTAITITPVPEIPVLTISISVKESSNRDAVVIGGTLQLEASVLPLNVTNSSVTWYVYGNGNAGNALISQSGLLTATGIGTVTVEARANDGSGIIGKKVITITSNAPLITLSPIATQVQGKVVVLKGTTNLNGVTLTIMAPNGGVLASYNDVTVANGTFSEAGFALPDNAEAGMYTLIANNGIISTHTSFAVILSSTFALLDHDHNGHIQIDEIVTYIQSDSPTRDLNLDGKIDREDITFILSLISSMKD</sequence>
<protein>
    <recommendedName>
        <fullName evidence="1">BIG2 domain-containing protein</fullName>
    </recommendedName>
</protein>
<gene>
    <name evidence="2" type="ORF">A8708_28970</name>
</gene>
<accession>A0A198AA58</accession>
<dbReference type="AlphaFoldDB" id="A0A198AA58"/>
<dbReference type="InterPro" id="IPR018247">
    <property type="entry name" value="EF_Hand_1_Ca_BS"/>
</dbReference>
<dbReference type="PROSITE" id="PS00018">
    <property type="entry name" value="EF_HAND_1"/>
    <property type="match status" value="1"/>
</dbReference>
<dbReference type="InterPro" id="IPR011992">
    <property type="entry name" value="EF-hand-dom_pair"/>
</dbReference>
<dbReference type="STRING" id="1850517.A8708_28970"/>
<organism evidence="2 3">
    <name type="scientific">Paenibacillus oryzisoli</name>
    <dbReference type="NCBI Taxonomy" id="1850517"/>
    <lineage>
        <taxon>Bacteria</taxon>
        <taxon>Bacillati</taxon>
        <taxon>Bacillota</taxon>
        <taxon>Bacilli</taxon>
        <taxon>Bacillales</taxon>
        <taxon>Paenibacillaceae</taxon>
        <taxon>Paenibacillus</taxon>
    </lineage>
</organism>
<comment type="caution">
    <text evidence="2">The sequence shown here is derived from an EMBL/GenBank/DDBJ whole genome shotgun (WGS) entry which is preliminary data.</text>
</comment>
<dbReference type="InterPro" id="IPR003343">
    <property type="entry name" value="Big_2"/>
</dbReference>
<evidence type="ECO:0000259" key="1">
    <source>
        <dbReference type="SMART" id="SM00635"/>
    </source>
</evidence>
<dbReference type="EMBL" id="LYPB01000069">
    <property type="protein sequence ID" value="OAS18042.1"/>
    <property type="molecule type" value="Genomic_DNA"/>
</dbReference>
<dbReference type="Pfam" id="PF02368">
    <property type="entry name" value="Big_2"/>
    <property type="match status" value="4"/>
</dbReference>
<name>A0A198AA58_9BACL</name>
<feature type="domain" description="BIG2" evidence="1">
    <location>
        <begin position="108"/>
        <end position="188"/>
    </location>
</feature>
<dbReference type="InterPro" id="IPR008964">
    <property type="entry name" value="Invasin/intimin_cell_adhesion"/>
</dbReference>
<feature type="domain" description="BIG2" evidence="1">
    <location>
        <begin position="289"/>
        <end position="371"/>
    </location>
</feature>
<dbReference type="SMART" id="SM00635">
    <property type="entry name" value="BID_2"/>
    <property type="match status" value="4"/>
</dbReference>
<feature type="non-terminal residue" evidence="2">
    <location>
        <position position="1"/>
    </location>
</feature>
<dbReference type="Gene3D" id="2.60.40.1080">
    <property type="match status" value="4"/>
</dbReference>
<dbReference type="SUPFAM" id="SSF49373">
    <property type="entry name" value="Invasin/intimin cell-adhesion fragments"/>
    <property type="match status" value="3"/>
</dbReference>
<proteinExistence type="predicted"/>
<evidence type="ECO:0000313" key="2">
    <source>
        <dbReference type="EMBL" id="OAS18042.1"/>
    </source>
</evidence>
<dbReference type="RefSeq" id="WP_068665211.1">
    <property type="nucleotide sequence ID" value="NZ_LYPB01000069.1"/>
</dbReference>
<keyword evidence="3" id="KW-1185">Reference proteome</keyword>
<evidence type="ECO:0000313" key="3">
    <source>
        <dbReference type="Proteomes" id="UP000078454"/>
    </source>
</evidence>
<reference evidence="2 3" key="1">
    <citation type="submission" date="2016-05" db="EMBL/GenBank/DDBJ databases">
        <title>Paenibacillus sp. 1ZS3-15 nov., isolated from the rhizosphere soil.</title>
        <authorList>
            <person name="Zhang X.X."/>
            <person name="Zhang J."/>
        </authorList>
    </citation>
    <scope>NUCLEOTIDE SEQUENCE [LARGE SCALE GENOMIC DNA]</scope>
    <source>
        <strain evidence="2 3">1ZS3-15</strain>
    </source>
</reference>
<dbReference type="Proteomes" id="UP000078454">
    <property type="component" value="Unassembled WGS sequence"/>
</dbReference>
<feature type="domain" description="BIG2" evidence="1">
    <location>
        <begin position="196"/>
        <end position="276"/>
    </location>
</feature>
<feature type="domain" description="BIG2" evidence="1">
    <location>
        <begin position="19"/>
        <end position="100"/>
    </location>
</feature>
<dbReference type="SUPFAM" id="SSF47473">
    <property type="entry name" value="EF-hand"/>
    <property type="match status" value="1"/>
</dbReference>